<dbReference type="InterPro" id="IPR033911">
    <property type="entry name" value="MetRS_core"/>
</dbReference>
<evidence type="ECO:0000313" key="12">
    <source>
        <dbReference type="EMBL" id="MCA9397395.1"/>
    </source>
</evidence>
<dbReference type="InterPro" id="IPR023457">
    <property type="entry name" value="Met-tRNA_synth_2"/>
</dbReference>
<evidence type="ECO:0000256" key="7">
    <source>
        <dbReference type="ARBA" id="ARBA00022917"/>
    </source>
</evidence>
<evidence type="ECO:0000256" key="8">
    <source>
        <dbReference type="ARBA" id="ARBA00023146"/>
    </source>
</evidence>
<keyword evidence="4 10" id="KW-0436">Ligase</keyword>
<evidence type="ECO:0000256" key="6">
    <source>
        <dbReference type="ARBA" id="ARBA00022840"/>
    </source>
</evidence>
<dbReference type="GO" id="GO:0005524">
    <property type="term" value="F:ATP binding"/>
    <property type="evidence" value="ECO:0007669"/>
    <property type="project" value="UniProtKB-KW"/>
</dbReference>
<comment type="similarity">
    <text evidence="10">Belongs to the class-I aminoacyl-tRNA synthetase family.</text>
</comment>
<feature type="domain" description="Methionyl/Leucyl tRNA synthetase" evidence="11">
    <location>
        <begin position="6"/>
        <end position="151"/>
    </location>
</feature>
<dbReference type="PANTHER" id="PTHR43326:SF1">
    <property type="entry name" value="METHIONINE--TRNA LIGASE, MITOCHONDRIAL"/>
    <property type="match status" value="1"/>
</dbReference>
<dbReference type="GO" id="GO:0004825">
    <property type="term" value="F:methionine-tRNA ligase activity"/>
    <property type="evidence" value="ECO:0007669"/>
    <property type="project" value="UniProtKB-EC"/>
</dbReference>
<evidence type="ECO:0000256" key="5">
    <source>
        <dbReference type="ARBA" id="ARBA00022741"/>
    </source>
</evidence>
<dbReference type="Gene3D" id="1.10.730.10">
    <property type="entry name" value="Isoleucyl-tRNA Synthetase, Domain 1"/>
    <property type="match status" value="1"/>
</dbReference>
<evidence type="ECO:0000259" key="11">
    <source>
        <dbReference type="Pfam" id="PF09334"/>
    </source>
</evidence>
<dbReference type="Proteomes" id="UP000699691">
    <property type="component" value="Unassembled WGS sequence"/>
</dbReference>
<protein>
    <recommendedName>
        <fullName evidence="3">Methionine--tRNA ligase</fullName>
        <ecNumber evidence="2">6.1.1.10</ecNumber>
    </recommendedName>
    <alternativeName>
        <fullName evidence="9">Methionyl-tRNA synthetase</fullName>
    </alternativeName>
</protein>
<evidence type="ECO:0000256" key="1">
    <source>
        <dbReference type="ARBA" id="ARBA00003314"/>
    </source>
</evidence>
<reference evidence="12" key="2">
    <citation type="journal article" date="2021" name="Microbiome">
        <title>Successional dynamics and alternative stable states in a saline activated sludge microbial community over 9 years.</title>
        <authorList>
            <person name="Wang Y."/>
            <person name="Ye J."/>
            <person name="Ju F."/>
            <person name="Liu L."/>
            <person name="Boyd J.A."/>
            <person name="Deng Y."/>
            <person name="Parks D.H."/>
            <person name="Jiang X."/>
            <person name="Yin X."/>
            <person name="Woodcroft B.J."/>
            <person name="Tyson G.W."/>
            <person name="Hugenholtz P."/>
            <person name="Polz M.F."/>
            <person name="Zhang T."/>
        </authorList>
    </citation>
    <scope>NUCLEOTIDE SEQUENCE</scope>
    <source>
        <strain evidence="12">HKST-UBA02</strain>
    </source>
</reference>
<dbReference type="PANTHER" id="PTHR43326">
    <property type="entry name" value="METHIONYL-TRNA SYNTHETASE"/>
    <property type="match status" value="1"/>
</dbReference>
<keyword evidence="5 10" id="KW-0547">Nucleotide-binding</keyword>
<keyword evidence="8 10" id="KW-0030">Aminoacyl-tRNA synthetase</keyword>
<comment type="function">
    <text evidence="1">Is required not only for elongation of protein synthesis but also for the initiation of all mRNA translation through initiator tRNA(fMet) aminoacylation.</text>
</comment>
<dbReference type="EMBL" id="JAGQKY010000030">
    <property type="protein sequence ID" value="MCA9397395.1"/>
    <property type="molecule type" value="Genomic_DNA"/>
</dbReference>
<dbReference type="Gene3D" id="3.40.50.620">
    <property type="entry name" value="HUPs"/>
    <property type="match status" value="1"/>
</dbReference>
<evidence type="ECO:0000256" key="4">
    <source>
        <dbReference type="ARBA" id="ARBA00022598"/>
    </source>
</evidence>
<proteinExistence type="inferred from homology"/>
<dbReference type="NCBIfam" id="TIGR00398">
    <property type="entry name" value="metG"/>
    <property type="match status" value="1"/>
</dbReference>
<evidence type="ECO:0000256" key="2">
    <source>
        <dbReference type="ARBA" id="ARBA00012838"/>
    </source>
</evidence>
<dbReference type="InterPro" id="IPR014758">
    <property type="entry name" value="Met-tRNA_synth"/>
</dbReference>
<dbReference type="Pfam" id="PF09334">
    <property type="entry name" value="tRNA-synt_1g"/>
    <property type="match status" value="2"/>
</dbReference>
<dbReference type="EC" id="6.1.1.10" evidence="2"/>
<feature type="domain" description="Methionyl/Leucyl tRNA synthetase" evidence="11">
    <location>
        <begin position="160"/>
        <end position="361"/>
    </location>
</feature>
<evidence type="ECO:0000256" key="3">
    <source>
        <dbReference type="ARBA" id="ARBA00018753"/>
    </source>
</evidence>
<dbReference type="SUPFAM" id="SSF52374">
    <property type="entry name" value="Nucleotidylyl transferase"/>
    <property type="match status" value="1"/>
</dbReference>
<organism evidence="12 13">
    <name type="scientific">candidate division WWE3 bacterium</name>
    <dbReference type="NCBI Taxonomy" id="2053526"/>
    <lineage>
        <taxon>Bacteria</taxon>
        <taxon>Katanobacteria</taxon>
    </lineage>
</organism>
<dbReference type="InterPro" id="IPR009080">
    <property type="entry name" value="tRNAsynth_Ia_anticodon-bd"/>
</dbReference>
<evidence type="ECO:0000256" key="10">
    <source>
        <dbReference type="RuleBase" id="RU363039"/>
    </source>
</evidence>
<dbReference type="Gene3D" id="2.170.220.10">
    <property type="match status" value="1"/>
</dbReference>
<dbReference type="SUPFAM" id="SSF47323">
    <property type="entry name" value="Anticodon-binding domain of a subclass of class I aminoacyl-tRNA synthetases"/>
    <property type="match status" value="1"/>
</dbReference>
<name>A0A955LVK1_UNCKA</name>
<comment type="caution">
    <text evidence="12">The sequence shown here is derived from an EMBL/GenBank/DDBJ whole genome shotgun (WGS) entry which is preliminary data.</text>
</comment>
<reference evidence="12" key="1">
    <citation type="submission" date="2020-04" db="EMBL/GenBank/DDBJ databases">
        <authorList>
            <person name="Zhang T."/>
        </authorList>
    </citation>
    <scope>NUCLEOTIDE SEQUENCE</scope>
    <source>
        <strain evidence="12">HKST-UBA02</strain>
    </source>
</reference>
<gene>
    <name evidence="12" type="ORF">KC573_01085</name>
</gene>
<evidence type="ECO:0000256" key="9">
    <source>
        <dbReference type="ARBA" id="ARBA00030904"/>
    </source>
</evidence>
<accession>A0A955LVK1</accession>
<dbReference type="AlphaFoldDB" id="A0A955LVK1"/>
<evidence type="ECO:0000313" key="13">
    <source>
        <dbReference type="Proteomes" id="UP000699691"/>
    </source>
</evidence>
<dbReference type="CDD" id="cd00814">
    <property type="entry name" value="MetRS_core"/>
    <property type="match status" value="1"/>
</dbReference>
<sequence>MEKQKFLITTAIDYCNDVIHIGQAYEKMLADSYARHHRKINGDDNVYFLTGTDEHGTTNEKAAAKKGITTKEHVDEVSKMDQNEIDALTISYNRFIRTTDEDHKKIAADFFQKSLDAGKIYKGTYEGLYCEGCEAYKTLTELNEDGQCPLHTTREIQKYEEENYFFRWSDYSAFLKELITSDRLKVRPEGKKKEMLAFIDQGLQDIPVTRPKFKLPWGITAPNDPDQVIYVWYDALINYYTAGSENNFWNEDTTITHFVGKDIARWHTLLWPAMLESAGYRLPDAVYVHGFMNLNGQKISKSRGNVIRPTDLVEKYGAEAVRYYFLKNGPISEDVDVSIDHFEEVYMGDLANGLGNLVSRTATLLEKAGYETSPANYSHYPLTETMNERWEHYRVDQVLLEIWEKVRSLDKYLDETKPWILLKEENPLAEKHLPVWQTLVTEIREISLLIEPFLPETAQKIQEQFAGTTIHSADGLFPRLEK</sequence>
<dbReference type="FunFam" id="2.170.220.10:FF:000003">
    <property type="entry name" value="Methionine--tRNA ligase"/>
    <property type="match status" value="1"/>
</dbReference>
<keyword evidence="6 10" id="KW-0067">ATP-binding</keyword>
<dbReference type="InterPro" id="IPR015413">
    <property type="entry name" value="Methionyl/Leucyl_tRNA_Synth"/>
</dbReference>
<dbReference type="InterPro" id="IPR014729">
    <property type="entry name" value="Rossmann-like_a/b/a_fold"/>
</dbReference>
<dbReference type="PRINTS" id="PR01041">
    <property type="entry name" value="TRNASYNTHMET"/>
</dbReference>
<keyword evidence="7 10" id="KW-0648">Protein biosynthesis</keyword>
<dbReference type="GO" id="GO:0006431">
    <property type="term" value="P:methionyl-tRNA aminoacylation"/>
    <property type="evidence" value="ECO:0007669"/>
    <property type="project" value="InterPro"/>
</dbReference>